<dbReference type="PANTHER" id="PTHR47665">
    <property type="entry name" value="HISTONE DEACETYLASE-LIKE PROTEIN"/>
    <property type="match status" value="1"/>
</dbReference>
<keyword evidence="1" id="KW-0862">Zinc</keyword>
<dbReference type="PROSITE" id="PS50271">
    <property type="entry name" value="ZF_UBP"/>
    <property type="match status" value="2"/>
</dbReference>
<keyword evidence="1" id="KW-0863">Zinc-finger</keyword>
<evidence type="ECO:0000256" key="1">
    <source>
        <dbReference type="PROSITE-ProRule" id="PRU00502"/>
    </source>
</evidence>
<dbReference type="Proteomes" id="UP000272942">
    <property type="component" value="Unassembled WGS sequence"/>
</dbReference>
<dbReference type="AlphaFoldDB" id="A0A183AQ85"/>
<dbReference type="InterPro" id="IPR001607">
    <property type="entry name" value="Znf_UBP"/>
</dbReference>
<gene>
    <name evidence="4" type="ORF">ECPE_LOCUS9120</name>
</gene>
<proteinExistence type="predicted"/>
<dbReference type="Pfam" id="PF02148">
    <property type="entry name" value="zf-UBP"/>
    <property type="match status" value="2"/>
</dbReference>
<organism evidence="6">
    <name type="scientific">Echinostoma caproni</name>
    <dbReference type="NCBI Taxonomy" id="27848"/>
    <lineage>
        <taxon>Eukaryota</taxon>
        <taxon>Metazoa</taxon>
        <taxon>Spiralia</taxon>
        <taxon>Lophotrochozoa</taxon>
        <taxon>Platyhelminthes</taxon>
        <taxon>Trematoda</taxon>
        <taxon>Digenea</taxon>
        <taxon>Plagiorchiida</taxon>
        <taxon>Echinostomata</taxon>
        <taxon>Echinostomatoidea</taxon>
        <taxon>Echinostomatidae</taxon>
        <taxon>Echinostoma</taxon>
    </lineage>
</organism>
<evidence type="ECO:0000313" key="5">
    <source>
        <dbReference type="Proteomes" id="UP000272942"/>
    </source>
</evidence>
<feature type="compositionally biased region" description="Polar residues" evidence="2">
    <location>
        <begin position="64"/>
        <end position="81"/>
    </location>
</feature>
<feature type="region of interest" description="Disordered" evidence="2">
    <location>
        <begin position="47"/>
        <end position="81"/>
    </location>
</feature>
<evidence type="ECO:0000313" key="6">
    <source>
        <dbReference type="WBParaSite" id="ECPE_0000914801-mRNA-1"/>
    </source>
</evidence>
<evidence type="ECO:0000256" key="2">
    <source>
        <dbReference type="SAM" id="MobiDB-lite"/>
    </source>
</evidence>
<keyword evidence="1" id="KW-0479">Metal-binding</keyword>
<dbReference type="Gene3D" id="3.30.40.10">
    <property type="entry name" value="Zinc/RING finger domain, C3HC4 (zinc finger)"/>
    <property type="match status" value="2"/>
</dbReference>
<dbReference type="InterPro" id="IPR013083">
    <property type="entry name" value="Znf_RING/FYVE/PHD"/>
</dbReference>
<keyword evidence="5" id="KW-1185">Reference proteome</keyword>
<dbReference type="OrthoDB" id="424012at2759"/>
<evidence type="ECO:0000313" key="4">
    <source>
        <dbReference type="EMBL" id="VDP84815.1"/>
    </source>
</evidence>
<accession>A0A183AQ85</accession>
<dbReference type="WBParaSite" id="ECPE_0000914801-mRNA-1">
    <property type="protein sequence ID" value="ECPE_0000914801-mRNA-1"/>
    <property type="gene ID" value="ECPE_0000914801"/>
</dbReference>
<protein>
    <submittedName>
        <fullName evidence="6">UBP-type domain-containing protein</fullName>
    </submittedName>
</protein>
<reference evidence="4 5" key="2">
    <citation type="submission" date="2018-11" db="EMBL/GenBank/DDBJ databases">
        <authorList>
            <consortium name="Pathogen Informatics"/>
        </authorList>
    </citation>
    <scope>NUCLEOTIDE SEQUENCE [LARGE SCALE GENOMIC DNA]</scope>
    <source>
        <strain evidence="4 5">Egypt</strain>
    </source>
</reference>
<dbReference type="SUPFAM" id="SSF57850">
    <property type="entry name" value="RING/U-box"/>
    <property type="match status" value="2"/>
</dbReference>
<sequence length="338" mass="37861">MHGLIRTTLGFPLDFRIPVECQQRHQNQSIHDNPSASYVAVFKSERSSLASEPSPNPHFRHTAENTPGLSGSSDAPSTTIAYSDPVGNPVVAVATLQDLMDLGNIGTEDIHAFFGLRSTQQLPQRLFAVTPLPWCPHLRSIQINPEWVPNVNEPCGRCTNDVENWVCLNCYAVYCGRYANSHMLEHFSSLRHPLVLSYADLSSWCYECEAYIHNEACSSESNAAPFYAVTPITDCPHVSMLTSRSDWTPNLNSPCSSCAETEEIWVCLVCDETGCGRYAQAHMLEHFKRTQHPIALSYADLSIWCYLCESYIRSPVLNEIQRIVYRAKFGEDPPQLAT</sequence>
<dbReference type="EMBL" id="UZAN01046944">
    <property type="protein sequence ID" value="VDP84815.1"/>
    <property type="molecule type" value="Genomic_DNA"/>
</dbReference>
<feature type="domain" description="UBP-type" evidence="3">
    <location>
        <begin position="133"/>
        <end position="231"/>
    </location>
</feature>
<evidence type="ECO:0000259" key="3">
    <source>
        <dbReference type="PROSITE" id="PS50271"/>
    </source>
</evidence>
<dbReference type="SMART" id="SM00290">
    <property type="entry name" value="ZnF_UBP"/>
    <property type="match status" value="2"/>
</dbReference>
<dbReference type="GO" id="GO:0008270">
    <property type="term" value="F:zinc ion binding"/>
    <property type="evidence" value="ECO:0007669"/>
    <property type="project" value="UniProtKB-KW"/>
</dbReference>
<dbReference type="PANTHER" id="PTHR47665:SF1">
    <property type="entry name" value="HISTONE DEACETYLASE-LIKE PROTEIN"/>
    <property type="match status" value="1"/>
</dbReference>
<name>A0A183AQ85_9TREM</name>
<reference evidence="6" key="1">
    <citation type="submission" date="2016-06" db="UniProtKB">
        <authorList>
            <consortium name="WormBaseParasite"/>
        </authorList>
    </citation>
    <scope>IDENTIFICATION</scope>
</reference>
<feature type="domain" description="UBP-type" evidence="3">
    <location>
        <begin position="233"/>
        <end position="331"/>
    </location>
</feature>